<sequence>MQIRKKRRGENNENAPGVREKETAHRRPGSTPTPTPPEPNVSFDRSHPSDPKPNGPPPVPRSKLWAANNDVLRAEVIGPRTYFSGPGSYGVRSLSVLLPGSEKKCMHYVIELSTTDETEAEVEIAVDVDDDAKADPGQPSPKRTKPEGIMTSVKSSPSPESVSTPGPGPFKLIQQRQAPT</sequence>
<proteinExistence type="predicted"/>
<dbReference type="HOGENOM" id="CLU_1496309_0_0_1"/>
<evidence type="ECO:0000313" key="3">
    <source>
        <dbReference type="Proteomes" id="UP000027222"/>
    </source>
</evidence>
<accession>A0A067SLY4</accession>
<keyword evidence="3" id="KW-1185">Reference proteome</keyword>
<reference evidence="3" key="1">
    <citation type="journal article" date="2014" name="Proc. Natl. Acad. Sci. U.S.A.">
        <title>Extensive sampling of basidiomycete genomes demonstrates inadequacy of the white-rot/brown-rot paradigm for wood decay fungi.</title>
        <authorList>
            <person name="Riley R."/>
            <person name="Salamov A.A."/>
            <person name="Brown D.W."/>
            <person name="Nagy L.G."/>
            <person name="Floudas D."/>
            <person name="Held B.W."/>
            <person name="Levasseur A."/>
            <person name="Lombard V."/>
            <person name="Morin E."/>
            <person name="Otillar R."/>
            <person name="Lindquist E.A."/>
            <person name="Sun H."/>
            <person name="LaButti K.M."/>
            <person name="Schmutz J."/>
            <person name="Jabbour D."/>
            <person name="Luo H."/>
            <person name="Baker S.E."/>
            <person name="Pisabarro A.G."/>
            <person name="Walton J.D."/>
            <person name="Blanchette R.A."/>
            <person name="Henrissat B."/>
            <person name="Martin F."/>
            <person name="Cullen D."/>
            <person name="Hibbett D.S."/>
            <person name="Grigoriev I.V."/>
        </authorList>
    </citation>
    <scope>NUCLEOTIDE SEQUENCE [LARGE SCALE GENOMIC DNA]</scope>
    <source>
        <strain evidence="3">CBS 339.88</strain>
    </source>
</reference>
<feature type="region of interest" description="Disordered" evidence="1">
    <location>
        <begin position="1"/>
        <end position="63"/>
    </location>
</feature>
<feature type="compositionally biased region" description="Pro residues" evidence="1">
    <location>
        <begin position="51"/>
        <end position="60"/>
    </location>
</feature>
<feature type="region of interest" description="Disordered" evidence="1">
    <location>
        <begin position="127"/>
        <end position="180"/>
    </location>
</feature>
<dbReference type="EMBL" id="KL142394">
    <property type="protein sequence ID" value="KDR71022.1"/>
    <property type="molecule type" value="Genomic_DNA"/>
</dbReference>
<dbReference type="AlphaFoldDB" id="A0A067SLY4"/>
<organism evidence="2 3">
    <name type="scientific">Galerina marginata (strain CBS 339.88)</name>
    <dbReference type="NCBI Taxonomy" id="685588"/>
    <lineage>
        <taxon>Eukaryota</taxon>
        <taxon>Fungi</taxon>
        <taxon>Dikarya</taxon>
        <taxon>Basidiomycota</taxon>
        <taxon>Agaricomycotina</taxon>
        <taxon>Agaricomycetes</taxon>
        <taxon>Agaricomycetidae</taxon>
        <taxon>Agaricales</taxon>
        <taxon>Agaricineae</taxon>
        <taxon>Strophariaceae</taxon>
        <taxon>Galerina</taxon>
    </lineage>
</organism>
<name>A0A067SLY4_GALM3</name>
<gene>
    <name evidence="2" type="ORF">GALMADRAFT_144107</name>
</gene>
<dbReference type="Proteomes" id="UP000027222">
    <property type="component" value="Unassembled WGS sequence"/>
</dbReference>
<evidence type="ECO:0000256" key="1">
    <source>
        <dbReference type="SAM" id="MobiDB-lite"/>
    </source>
</evidence>
<feature type="compositionally biased region" description="Low complexity" evidence="1">
    <location>
        <begin position="151"/>
        <end position="165"/>
    </location>
</feature>
<protein>
    <submittedName>
        <fullName evidence="2">Uncharacterized protein</fullName>
    </submittedName>
</protein>
<evidence type="ECO:0000313" key="2">
    <source>
        <dbReference type="EMBL" id="KDR71022.1"/>
    </source>
</evidence>